<dbReference type="InterPro" id="IPR000858">
    <property type="entry name" value="S_locus_glycoprot_dom"/>
</dbReference>
<comment type="subcellular location">
    <subcellularLocation>
        <location evidence="1">Cell membrane</location>
        <topology evidence="1">Single-pass type I membrane protein</topology>
    </subcellularLocation>
</comment>
<evidence type="ECO:0000256" key="15">
    <source>
        <dbReference type="ARBA" id="ARBA00023170"/>
    </source>
</evidence>
<feature type="domain" description="Bulb-type lectin" evidence="23">
    <location>
        <begin position="1"/>
        <end position="119"/>
    </location>
</feature>
<dbReference type="GO" id="GO:0106310">
    <property type="term" value="F:protein serine kinase activity"/>
    <property type="evidence" value="ECO:0007669"/>
    <property type="project" value="RHEA"/>
</dbReference>
<feature type="domain" description="Protein kinase" evidence="22">
    <location>
        <begin position="440"/>
        <end position="732"/>
    </location>
</feature>
<evidence type="ECO:0000256" key="10">
    <source>
        <dbReference type="ARBA" id="ARBA00022777"/>
    </source>
</evidence>
<keyword evidence="7" id="KW-0430">Lectin</keyword>
<dbReference type="AlphaFoldDB" id="A0A5J4ZEX4"/>
<dbReference type="GO" id="GO:0005524">
    <property type="term" value="F:ATP binding"/>
    <property type="evidence" value="ECO:0007669"/>
    <property type="project" value="UniProtKB-KW"/>
</dbReference>
<evidence type="ECO:0000256" key="3">
    <source>
        <dbReference type="ARBA" id="ARBA00022527"/>
    </source>
</evidence>
<organism evidence="25 26">
    <name type="scientific">Nyssa sinensis</name>
    <dbReference type="NCBI Taxonomy" id="561372"/>
    <lineage>
        <taxon>Eukaryota</taxon>
        <taxon>Viridiplantae</taxon>
        <taxon>Streptophyta</taxon>
        <taxon>Embryophyta</taxon>
        <taxon>Tracheophyta</taxon>
        <taxon>Spermatophyta</taxon>
        <taxon>Magnoliopsida</taxon>
        <taxon>eudicotyledons</taxon>
        <taxon>Gunneridae</taxon>
        <taxon>Pentapetalae</taxon>
        <taxon>asterids</taxon>
        <taxon>Cornales</taxon>
        <taxon>Nyssaceae</taxon>
        <taxon>Nyssa</taxon>
    </lineage>
</organism>
<gene>
    <name evidence="25" type="ORF">F0562_017132</name>
</gene>
<keyword evidence="9 19" id="KW-0547">Nucleotide-binding</keyword>
<evidence type="ECO:0000313" key="26">
    <source>
        <dbReference type="Proteomes" id="UP000325577"/>
    </source>
</evidence>
<protein>
    <recommendedName>
        <fullName evidence="19">Receptor-like serine/threonine-protein kinase</fullName>
        <ecNumber evidence="19">2.7.11.1</ecNumber>
    </recommendedName>
</protein>
<evidence type="ECO:0000256" key="16">
    <source>
        <dbReference type="ARBA" id="ARBA00023180"/>
    </source>
</evidence>
<keyword evidence="6" id="KW-0732">Signal</keyword>
<dbReference type="Proteomes" id="UP000325577">
    <property type="component" value="Linkage Group LG8"/>
</dbReference>
<evidence type="ECO:0000256" key="2">
    <source>
        <dbReference type="ARBA" id="ARBA00022475"/>
    </source>
</evidence>
<comment type="similarity">
    <text evidence="19">Belongs to the protein kinase superfamily. Ser/Thr protein kinase family.</text>
</comment>
<dbReference type="InterPro" id="IPR024171">
    <property type="entry name" value="SRK-like_kinase"/>
</dbReference>
<dbReference type="PANTHER" id="PTHR47974:SF13">
    <property type="entry name" value="G-TYPE LECTIN S-RECEPTOR-LIKE SERINE_THREONINE-PROTEIN KINASE SD3-1"/>
    <property type="match status" value="1"/>
</dbReference>
<dbReference type="InterPro" id="IPR003609">
    <property type="entry name" value="Pan_app"/>
</dbReference>
<accession>A0A5J4ZEX4</accession>
<keyword evidence="3 19" id="KW-0723">Serine/threonine-protein kinase</keyword>
<dbReference type="InterPro" id="IPR036426">
    <property type="entry name" value="Bulb-type_lectin_dom_sf"/>
</dbReference>
<evidence type="ECO:0000313" key="25">
    <source>
        <dbReference type="EMBL" id="KAA8517050.1"/>
    </source>
</evidence>
<name>A0A5J4ZEX4_9ASTE</name>
<evidence type="ECO:0000256" key="20">
    <source>
        <dbReference type="SAM" id="MobiDB-lite"/>
    </source>
</evidence>
<dbReference type="FunFam" id="2.90.10.10:FF:000016">
    <property type="entry name" value="G-type lectin S-receptor-like serine/threonine-protein kinase"/>
    <property type="match status" value="1"/>
</dbReference>
<dbReference type="Pfam" id="PF00954">
    <property type="entry name" value="S_locus_glycop"/>
    <property type="match status" value="1"/>
</dbReference>
<dbReference type="SMART" id="SM00108">
    <property type="entry name" value="B_lectin"/>
    <property type="match status" value="1"/>
</dbReference>
<evidence type="ECO:0000259" key="22">
    <source>
        <dbReference type="PROSITE" id="PS50011"/>
    </source>
</evidence>
<evidence type="ECO:0000256" key="1">
    <source>
        <dbReference type="ARBA" id="ARBA00004251"/>
    </source>
</evidence>
<dbReference type="SUPFAM" id="SSF56112">
    <property type="entry name" value="Protein kinase-like (PK-like)"/>
    <property type="match status" value="1"/>
</dbReference>
<dbReference type="InterPro" id="IPR001245">
    <property type="entry name" value="Ser-Thr/Tyr_kinase_cat_dom"/>
</dbReference>
<dbReference type="InterPro" id="IPR000719">
    <property type="entry name" value="Prot_kinase_dom"/>
</dbReference>
<comment type="catalytic activity">
    <reaction evidence="18 19">
        <text>L-seryl-[protein] + ATP = O-phospho-L-seryl-[protein] + ADP + H(+)</text>
        <dbReference type="Rhea" id="RHEA:17989"/>
        <dbReference type="Rhea" id="RHEA-COMP:9863"/>
        <dbReference type="Rhea" id="RHEA-COMP:11604"/>
        <dbReference type="ChEBI" id="CHEBI:15378"/>
        <dbReference type="ChEBI" id="CHEBI:29999"/>
        <dbReference type="ChEBI" id="CHEBI:30616"/>
        <dbReference type="ChEBI" id="CHEBI:83421"/>
        <dbReference type="ChEBI" id="CHEBI:456216"/>
        <dbReference type="EC" id="2.7.11.1"/>
    </reaction>
</comment>
<dbReference type="SUPFAM" id="SSF51110">
    <property type="entry name" value="alpha-D-mannose-specific plant lectins"/>
    <property type="match status" value="2"/>
</dbReference>
<proteinExistence type="inferred from homology"/>
<evidence type="ECO:0000256" key="6">
    <source>
        <dbReference type="ARBA" id="ARBA00022729"/>
    </source>
</evidence>
<dbReference type="PIRSF" id="PIRSF000641">
    <property type="entry name" value="SRK"/>
    <property type="match status" value="1"/>
</dbReference>
<dbReference type="Gene3D" id="3.30.200.20">
    <property type="entry name" value="Phosphorylase Kinase, domain 1"/>
    <property type="match status" value="1"/>
</dbReference>
<keyword evidence="11 19" id="KW-0067">ATP-binding</keyword>
<dbReference type="PROSITE" id="PS50948">
    <property type="entry name" value="PAN"/>
    <property type="match status" value="1"/>
</dbReference>
<keyword evidence="4 19" id="KW-0808">Transferase</keyword>
<keyword evidence="16" id="KW-0325">Glycoprotein</keyword>
<feature type="region of interest" description="Disordered" evidence="20">
    <location>
        <begin position="708"/>
        <end position="732"/>
    </location>
</feature>
<dbReference type="Pfam" id="PF00024">
    <property type="entry name" value="PAN_1"/>
    <property type="match status" value="1"/>
</dbReference>
<evidence type="ECO:0000256" key="11">
    <source>
        <dbReference type="ARBA" id="ARBA00022840"/>
    </source>
</evidence>
<keyword evidence="12 21" id="KW-1133">Transmembrane helix</keyword>
<evidence type="ECO:0000256" key="14">
    <source>
        <dbReference type="ARBA" id="ARBA00023157"/>
    </source>
</evidence>
<dbReference type="Gene3D" id="1.10.510.10">
    <property type="entry name" value="Transferase(Phosphotransferase) domain 1"/>
    <property type="match status" value="1"/>
</dbReference>
<dbReference type="Pfam" id="PF01453">
    <property type="entry name" value="B_lectin"/>
    <property type="match status" value="1"/>
</dbReference>
<dbReference type="InterPro" id="IPR001480">
    <property type="entry name" value="Bulb-type_lectin_dom"/>
</dbReference>
<keyword evidence="5 21" id="KW-0812">Transmembrane</keyword>
<keyword evidence="15" id="KW-0675">Receptor</keyword>
<evidence type="ECO:0000256" key="4">
    <source>
        <dbReference type="ARBA" id="ARBA00022679"/>
    </source>
</evidence>
<keyword evidence="14" id="KW-1015">Disulfide bond</keyword>
<feature type="domain" description="Apple" evidence="24">
    <location>
        <begin position="295"/>
        <end position="375"/>
    </location>
</feature>
<keyword evidence="13 21" id="KW-0472">Membrane</keyword>
<dbReference type="GO" id="GO:0004674">
    <property type="term" value="F:protein serine/threonine kinase activity"/>
    <property type="evidence" value="ECO:0007669"/>
    <property type="project" value="UniProtKB-KW"/>
</dbReference>
<evidence type="ECO:0000256" key="13">
    <source>
        <dbReference type="ARBA" id="ARBA00023136"/>
    </source>
</evidence>
<evidence type="ECO:0000256" key="5">
    <source>
        <dbReference type="ARBA" id="ARBA00022692"/>
    </source>
</evidence>
<dbReference type="EMBL" id="CM018051">
    <property type="protein sequence ID" value="KAA8517050.1"/>
    <property type="molecule type" value="Genomic_DNA"/>
</dbReference>
<dbReference type="PROSITE" id="PS50011">
    <property type="entry name" value="PROTEIN_KINASE_DOM"/>
    <property type="match status" value="1"/>
</dbReference>
<dbReference type="Pfam" id="PF07714">
    <property type="entry name" value="PK_Tyr_Ser-Thr"/>
    <property type="match status" value="1"/>
</dbReference>
<evidence type="ECO:0000256" key="21">
    <source>
        <dbReference type="SAM" id="Phobius"/>
    </source>
</evidence>
<dbReference type="GO" id="GO:0048544">
    <property type="term" value="P:recognition of pollen"/>
    <property type="evidence" value="ECO:0007669"/>
    <property type="project" value="InterPro"/>
</dbReference>
<dbReference type="PROSITE" id="PS50927">
    <property type="entry name" value="BULB_LECTIN"/>
    <property type="match status" value="2"/>
</dbReference>
<reference evidence="25 26" key="1">
    <citation type="submission" date="2019-09" db="EMBL/GenBank/DDBJ databases">
        <title>A chromosome-level genome assembly of the Chinese tupelo Nyssa sinensis.</title>
        <authorList>
            <person name="Yang X."/>
            <person name="Kang M."/>
            <person name="Yang Y."/>
            <person name="Xiong H."/>
            <person name="Wang M."/>
            <person name="Zhang Z."/>
            <person name="Wang Z."/>
            <person name="Wu H."/>
            <person name="Ma T."/>
            <person name="Liu J."/>
            <person name="Xi Z."/>
        </authorList>
    </citation>
    <scope>NUCLEOTIDE SEQUENCE [LARGE SCALE GENOMIC DNA]</scope>
    <source>
        <strain evidence="25">J267</strain>
        <tissue evidence="25">Leaf</tissue>
    </source>
</reference>
<evidence type="ECO:0000259" key="23">
    <source>
        <dbReference type="PROSITE" id="PS50927"/>
    </source>
</evidence>
<dbReference type="FunFam" id="1.10.510.10:FF:000846">
    <property type="entry name" value="G-type lectin S-receptor-like serine/threonine-protein kinase SD3-1"/>
    <property type="match status" value="1"/>
</dbReference>
<keyword evidence="26" id="KW-1185">Reference proteome</keyword>
<keyword evidence="2" id="KW-1003">Cell membrane</keyword>
<evidence type="ECO:0000256" key="17">
    <source>
        <dbReference type="ARBA" id="ARBA00047899"/>
    </source>
</evidence>
<evidence type="ECO:0000256" key="19">
    <source>
        <dbReference type="PIRNR" id="PIRNR000641"/>
    </source>
</evidence>
<evidence type="ECO:0000256" key="12">
    <source>
        <dbReference type="ARBA" id="ARBA00022989"/>
    </source>
</evidence>
<comment type="catalytic activity">
    <reaction evidence="17 19">
        <text>L-threonyl-[protein] + ATP = O-phospho-L-threonyl-[protein] + ADP + H(+)</text>
        <dbReference type="Rhea" id="RHEA:46608"/>
        <dbReference type="Rhea" id="RHEA-COMP:11060"/>
        <dbReference type="Rhea" id="RHEA-COMP:11605"/>
        <dbReference type="ChEBI" id="CHEBI:15378"/>
        <dbReference type="ChEBI" id="CHEBI:30013"/>
        <dbReference type="ChEBI" id="CHEBI:30616"/>
        <dbReference type="ChEBI" id="CHEBI:61977"/>
        <dbReference type="ChEBI" id="CHEBI:456216"/>
        <dbReference type="EC" id="2.7.11.1"/>
    </reaction>
</comment>
<dbReference type="EC" id="2.7.11.1" evidence="19"/>
<dbReference type="PANTHER" id="PTHR47974">
    <property type="entry name" value="OS07G0415500 PROTEIN"/>
    <property type="match status" value="1"/>
</dbReference>
<evidence type="ECO:0000259" key="24">
    <source>
        <dbReference type="PROSITE" id="PS50948"/>
    </source>
</evidence>
<evidence type="ECO:0000256" key="8">
    <source>
        <dbReference type="ARBA" id="ARBA00022737"/>
    </source>
</evidence>
<evidence type="ECO:0000256" key="9">
    <source>
        <dbReference type="ARBA" id="ARBA00022741"/>
    </source>
</evidence>
<dbReference type="CDD" id="cd00028">
    <property type="entry name" value="B_lectin"/>
    <property type="match status" value="1"/>
</dbReference>
<dbReference type="SMART" id="SM00473">
    <property type="entry name" value="PAN_AP"/>
    <property type="match status" value="1"/>
</dbReference>
<dbReference type="FunFam" id="3.30.200.20:FF:000798">
    <property type="entry name" value="G-type lectin S-receptor-like serine/threonine-protein kinase SD3-1"/>
    <property type="match status" value="1"/>
</dbReference>
<dbReference type="OrthoDB" id="733107at2759"/>
<feature type="compositionally biased region" description="Acidic residues" evidence="20">
    <location>
        <begin position="721"/>
        <end position="732"/>
    </location>
</feature>
<dbReference type="GO" id="GO:0005886">
    <property type="term" value="C:plasma membrane"/>
    <property type="evidence" value="ECO:0007669"/>
    <property type="project" value="UniProtKB-SubCell"/>
</dbReference>
<sequence>MGLELVYVLIYWVSSNGDFAIGFFNRLDQYSVGIRFNSDSIPISKQTVVWVAGADLMVGNKSYFQLTQNGELVLFDSTKGVIAWTSKTRNSSVASAVLLDNGNLALLNKKKDIVWQSFDTPSDTLLPGQNLSVHQMLRAASKNSVSSYYSLCMDVSGQLQLRWESNKTYWISGSPSQSILRVMLSSEGSLHLLDQRSKSVWSVFGEDHNDSDVKFRFLRLDVDGNLRLYSWHEVEASRSWRSVWQAVGNQCNVFATCDLCGICVFNASGSPVCRCPFTSTMESNSKCLVPYRQECESGSSMITYEHTFLYGIYPSNDIVLQTSLQQCKSLCQEDPLCTAVTFTNDETAQCRVKKTQYVTGHSDPSLSSISFVKSCSDPIAVLPTPTSSSSSHHDTLPKELNRFCIPCLIGVASGTFLAFVVIQFGIGFCIYKRIKYIRKNAALAYMGPNSKGLVILSYPEIKDFTGNFKHQIGPMMFKGMLPNQRPVAVKELKVTVEERKFRSVASKIGNIYHRNLVKLEGYCCEPGHRFLVYEFAKNGSLGKFIEDPKMCKRLTWRKRMEICLTVARAISYLHTECREFISHGNLKCENVVLDENLEAKVSEFGLGRGHDEVFNSGGAAERDVRDYGKMMVELVTGRQEADDVCEWAYEEWVGGQAERVADERIGGVNSDELERSLRISFWCLQADERMRPSMGEVIKVLEGTLTVDPPPPPFVCRSPSEEEESLESDSEL</sequence>
<dbReference type="Gene3D" id="2.90.10.10">
    <property type="entry name" value="Bulb-type lectin domain"/>
    <property type="match status" value="2"/>
</dbReference>
<feature type="transmembrane region" description="Helical" evidence="21">
    <location>
        <begin position="408"/>
        <end position="431"/>
    </location>
</feature>
<dbReference type="InterPro" id="IPR011009">
    <property type="entry name" value="Kinase-like_dom_sf"/>
</dbReference>
<keyword evidence="8" id="KW-0677">Repeat</keyword>
<evidence type="ECO:0000256" key="18">
    <source>
        <dbReference type="ARBA" id="ARBA00048679"/>
    </source>
</evidence>
<dbReference type="Gene3D" id="3.50.4.10">
    <property type="entry name" value="Hepatocyte Growth Factor"/>
    <property type="match status" value="1"/>
</dbReference>
<keyword evidence="10 19" id="KW-0418">Kinase</keyword>
<dbReference type="GO" id="GO:0030246">
    <property type="term" value="F:carbohydrate binding"/>
    <property type="evidence" value="ECO:0007669"/>
    <property type="project" value="UniProtKB-KW"/>
</dbReference>
<evidence type="ECO:0000256" key="7">
    <source>
        <dbReference type="ARBA" id="ARBA00022734"/>
    </source>
</evidence>
<feature type="domain" description="Bulb-type lectin" evidence="23">
    <location>
        <begin position="122"/>
        <end position="241"/>
    </location>
</feature>